<feature type="domain" description="Methylguanine DNA methyltransferase ribonuclease-like" evidence="11">
    <location>
        <begin position="6"/>
        <end position="76"/>
    </location>
</feature>
<evidence type="ECO:0000256" key="5">
    <source>
        <dbReference type="ARBA" id="ARBA00022679"/>
    </source>
</evidence>
<evidence type="ECO:0000259" key="11">
    <source>
        <dbReference type="Pfam" id="PF02870"/>
    </source>
</evidence>
<keyword evidence="3 9" id="KW-0963">Cytoplasm</keyword>
<dbReference type="Proteomes" id="UP000263900">
    <property type="component" value="Chromosome"/>
</dbReference>
<evidence type="ECO:0000313" key="13">
    <source>
        <dbReference type="Proteomes" id="UP000263900"/>
    </source>
</evidence>
<comment type="similarity">
    <text evidence="2 9">Belongs to the MGMT family.</text>
</comment>
<evidence type="ECO:0000256" key="6">
    <source>
        <dbReference type="ARBA" id="ARBA00022763"/>
    </source>
</evidence>
<name>A0A3B7MWF4_9BACT</name>
<dbReference type="HAMAP" id="MF_00772">
    <property type="entry name" value="OGT"/>
    <property type="match status" value="1"/>
</dbReference>
<dbReference type="InterPro" id="IPR014048">
    <property type="entry name" value="MethylDNA_cys_MeTrfase_DNA-bd"/>
</dbReference>
<comment type="miscellaneous">
    <text evidence="9">This enzyme catalyzes only one turnover and therefore is not strictly catalytic. According to one definition, an enzyme is a biocatalyst that acts repeatedly and over many reaction cycles.</text>
</comment>
<dbReference type="RefSeq" id="WP_119054300.1">
    <property type="nucleotide sequence ID" value="NZ_CP032157.1"/>
</dbReference>
<evidence type="ECO:0000256" key="2">
    <source>
        <dbReference type="ARBA" id="ARBA00008711"/>
    </source>
</evidence>
<evidence type="ECO:0000256" key="8">
    <source>
        <dbReference type="ARBA" id="ARBA00049348"/>
    </source>
</evidence>
<dbReference type="Pfam" id="PF02870">
    <property type="entry name" value="Methyltransf_1N"/>
    <property type="match status" value="1"/>
</dbReference>
<keyword evidence="5 9" id="KW-0808">Transferase</keyword>
<keyword evidence="6 9" id="KW-0227">DNA damage</keyword>
<comment type="function">
    <text evidence="9">Involved in the cellular defense against the biological effects of O6-methylguanine (O6-MeG) and O4-methylthymine (O4-MeT) in DNA. Repairs the methylated nucleobase in DNA by stoichiometrically transferring the methyl group to a cysteine residue in the enzyme. This is a suicide reaction: the enzyme is irreversibly inactivated.</text>
</comment>
<dbReference type="GO" id="GO:0006307">
    <property type="term" value="P:DNA alkylation repair"/>
    <property type="evidence" value="ECO:0007669"/>
    <property type="project" value="UniProtKB-UniRule"/>
</dbReference>
<dbReference type="EMBL" id="CP032157">
    <property type="protein sequence ID" value="AXY78428.1"/>
    <property type="molecule type" value="Genomic_DNA"/>
</dbReference>
<evidence type="ECO:0000256" key="4">
    <source>
        <dbReference type="ARBA" id="ARBA00022603"/>
    </source>
</evidence>
<dbReference type="PROSITE" id="PS00374">
    <property type="entry name" value="MGMT"/>
    <property type="match status" value="1"/>
</dbReference>
<keyword evidence="7 9" id="KW-0234">DNA repair</keyword>
<organism evidence="12 13">
    <name type="scientific">Paraflavitalea soli</name>
    <dbReference type="NCBI Taxonomy" id="2315862"/>
    <lineage>
        <taxon>Bacteria</taxon>
        <taxon>Pseudomonadati</taxon>
        <taxon>Bacteroidota</taxon>
        <taxon>Chitinophagia</taxon>
        <taxon>Chitinophagales</taxon>
        <taxon>Chitinophagaceae</taxon>
        <taxon>Paraflavitalea</taxon>
    </lineage>
</organism>
<dbReference type="AlphaFoldDB" id="A0A3B7MWF4"/>
<dbReference type="InterPro" id="IPR036631">
    <property type="entry name" value="MGMT_N_sf"/>
</dbReference>
<feature type="active site" description="Nucleophile; methyl group acceptor" evidence="9">
    <location>
        <position position="131"/>
    </location>
</feature>
<dbReference type="InterPro" id="IPR036388">
    <property type="entry name" value="WH-like_DNA-bd_sf"/>
</dbReference>
<gene>
    <name evidence="12" type="ORF">D3H65_32520</name>
</gene>
<dbReference type="SUPFAM" id="SSF53155">
    <property type="entry name" value="Methylated DNA-protein cysteine methyltransferase domain"/>
    <property type="match status" value="1"/>
</dbReference>
<dbReference type="InterPro" id="IPR008332">
    <property type="entry name" value="MethylG_MeTrfase_N"/>
</dbReference>
<dbReference type="Pfam" id="PF01035">
    <property type="entry name" value="DNA_binding_1"/>
    <property type="match status" value="1"/>
</dbReference>
<comment type="catalytic activity">
    <reaction evidence="1 9">
        <text>a 4-O-methyl-thymidine in DNA + L-cysteinyl-[protein] = a thymidine in DNA + S-methyl-L-cysteinyl-[protein]</text>
        <dbReference type="Rhea" id="RHEA:53428"/>
        <dbReference type="Rhea" id="RHEA-COMP:10131"/>
        <dbReference type="Rhea" id="RHEA-COMP:10132"/>
        <dbReference type="Rhea" id="RHEA-COMP:13555"/>
        <dbReference type="Rhea" id="RHEA-COMP:13556"/>
        <dbReference type="ChEBI" id="CHEBI:29950"/>
        <dbReference type="ChEBI" id="CHEBI:82612"/>
        <dbReference type="ChEBI" id="CHEBI:137386"/>
        <dbReference type="ChEBI" id="CHEBI:137387"/>
        <dbReference type="EC" id="2.1.1.63"/>
    </reaction>
</comment>
<dbReference type="InterPro" id="IPR023546">
    <property type="entry name" value="MGMT"/>
</dbReference>
<comment type="catalytic activity">
    <reaction evidence="8 9">
        <text>a 6-O-methyl-2'-deoxyguanosine in DNA + L-cysteinyl-[protein] = S-methyl-L-cysteinyl-[protein] + a 2'-deoxyguanosine in DNA</text>
        <dbReference type="Rhea" id="RHEA:24000"/>
        <dbReference type="Rhea" id="RHEA-COMP:10131"/>
        <dbReference type="Rhea" id="RHEA-COMP:10132"/>
        <dbReference type="Rhea" id="RHEA-COMP:11367"/>
        <dbReference type="Rhea" id="RHEA-COMP:11368"/>
        <dbReference type="ChEBI" id="CHEBI:29950"/>
        <dbReference type="ChEBI" id="CHEBI:82612"/>
        <dbReference type="ChEBI" id="CHEBI:85445"/>
        <dbReference type="ChEBI" id="CHEBI:85448"/>
        <dbReference type="EC" id="2.1.1.63"/>
    </reaction>
</comment>
<keyword evidence="4 9" id="KW-0489">Methyltransferase</keyword>
<dbReference type="GO" id="GO:0005737">
    <property type="term" value="C:cytoplasm"/>
    <property type="evidence" value="ECO:0007669"/>
    <property type="project" value="UniProtKB-SubCell"/>
</dbReference>
<dbReference type="Gene3D" id="1.10.10.10">
    <property type="entry name" value="Winged helix-like DNA-binding domain superfamily/Winged helix DNA-binding domain"/>
    <property type="match status" value="1"/>
</dbReference>
<keyword evidence="13" id="KW-1185">Reference proteome</keyword>
<reference evidence="12 13" key="1">
    <citation type="submission" date="2018-09" db="EMBL/GenBank/DDBJ databases">
        <title>Genome sequencing of strain 6GH32-13.</title>
        <authorList>
            <person name="Weon H.-Y."/>
            <person name="Heo J."/>
            <person name="Kwon S.-W."/>
        </authorList>
    </citation>
    <scope>NUCLEOTIDE SEQUENCE [LARGE SCALE GENOMIC DNA]</scope>
    <source>
        <strain evidence="12 13">5GH32-13</strain>
    </source>
</reference>
<protein>
    <recommendedName>
        <fullName evidence="9">Methylated-DNA--protein-cysteine methyltransferase</fullName>
        <ecNumber evidence="9">2.1.1.63</ecNumber>
    </recommendedName>
    <alternativeName>
        <fullName evidence="9">6-O-methylguanine-DNA methyltransferase</fullName>
        <shortName evidence="9">MGMT</shortName>
    </alternativeName>
    <alternativeName>
        <fullName evidence="9">O-6-methylguanine-DNA-alkyltransferase</fullName>
    </alternativeName>
</protein>
<evidence type="ECO:0000313" key="12">
    <source>
        <dbReference type="EMBL" id="AXY78428.1"/>
    </source>
</evidence>
<dbReference type="InterPro" id="IPR036217">
    <property type="entry name" value="MethylDNA_cys_MeTrfase_DNAb"/>
</dbReference>
<evidence type="ECO:0000256" key="7">
    <source>
        <dbReference type="ARBA" id="ARBA00023204"/>
    </source>
</evidence>
<dbReference type="InterPro" id="IPR001497">
    <property type="entry name" value="MethylDNA_cys_MeTrfase_AS"/>
</dbReference>
<evidence type="ECO:0000256" key="1">
    <source>
        <dbReference type="ARBA" id="ARBA00001286"/>
    </source>
</evidence>
<dbReference type="Gene3D" id="3.30.160.70">
    <property type="entry name" value="Methylated DNA-protein cysteine methyltransferase domain"/>
    <property type="match status" value="1"/>
</dbReference>
<dbReference type="GO" id="GO:0032259">
    <property type="term" value="P:methylation"/>
    <property type="evidence" value="ECO:0007669"/>
    <property type="project" value="UniProtKB-KW"/>
</dbReference>
<dbReference type="SUPFAM" id="SSF46767">
    <property type="entry name" value="Methylated DNA-protein cysteine methyltransferase, C-terminal domain"/>
    <property type="match status" value="1"/>
</dbReference>
<dbReference type="PANTHER" id="PTHR10815">
    <property type="entry name" value="METHYLATED-DNA--PROTEIN-CYSTEINE METHYLTRANSFERASE"/>
    <property type="match status" value="1"/>
</dbReference>
<dbReference type="FunFam" id="1.10.10.10:FF:000214">
    <property type="entry name" value="Methylated-DNA--protein-cysteine methyltransferase"/>
    <property type="match status" value="1"/>
</dbReference>
<dbReference type="CDD" id="cd06445">
    <property type="entry name" value="ATase"/>
    <property type="match status" value="1"/>
</dbReference>
<accession>A0A3B7MWF4</accession>
<dbReference type="KEGG" id="pseg:D3H65_32520"/>
<dbReference type="EC" id="2.1.1.63" evidence="9"/>
<sequence length="172" mass="18935">MSEYFYKEMDSPVGRLKLVGSDKGLAAILWENDNPHRIKVRTYTENNTHPVLLEVERQLKEYFAGKRTSFSLDLDPVGTDFQKAVWNILSTIPFGETRTYMGIAKQLGNTKAVRAVGAANGRNPISIVVPCHRVIGSSGELTGFAGGLEAKATLLSLEGVKNNKTQIELPLE</sequence>
<dbReference type="PANTHER" id="PTHR10815:SF5">
    <property type="entry name" value="METHYLATED-DNA--PROTEIN-CYSTEINE METHYLTRANSFERASE"/>
    <property type="match status" value="1"/>
</dbReference>
<proteinExistence type="inferred from homology"/>
<dbReference type="GO" id="GO:0003908">
    <property type="term" value="F:methylated-DNA-[protein]-cysteine S-methyltransferase activity"/>
    <property type="evidence" value="ECO:0007669"/>
    <property type="project" value="UniProtKB-UniRule"/>
</dbReference>
<dbReference type="NCBIfam" id="TIGR00589">
    <property type="entry name" value="ogt"/>
    <property type="match status" value="1"/>
</dbReference>
<evidence type="ECO:0000256" key="9">
    <source>
        <dbReference type="HAMAP-Rule" id="MF_00772"/>
    </source>
</evidence>
<comment type="subcellular location">
    <subcellularLocation>
        <location evidence="9">Cytoplasm</location>
    </subcellularLocation>
</comment>
<evidence type="ECO:0000256" key="3">
    <source>
        <dbReference type="ARBA" id="ARBA00022490"/>
    </source>
</evidence>
<dbReference type="OrthoDB" id="9802228at2"/>
<feature type="domain" description="Methylated-DNA-[protein]-cysteine S-methyltransferase DNA binding" evidence="10">
    <location>
        <begin position="80"/>
        <end position="160"/>
    </location>
</feature>
<evidence type="ECO:0000259" key="10">
    <source>
        <dbReference type="Pfam" id="PF01035"/>
    </source>
</evidence>